<dbReference type="FunFam" id="3.40.630.30:FF:000182">
    <property type="entry name" value="Putative acetyltransferase"/>
    <property type="match status" value="1"/>
</dbReference>
<dbReference type="Proteomes" id="UP000520767">
    <property type="component" value="Unassembled WGS sequence"/>
</dbReference>
<evidence type="ECO:0000313" key="2">
    <source>
        <dbReference type="EMBL" id="MBB4906344.1"/>
    </source>
</evidence>
<dbReference type="SUPFAM" id="SSF55729">
    <property type="entry name" value="Acyl-CoA N-acyltransferases (Nat)"/>
    <property type="match status" value="1"/>
</dbReference>
<accession>A0A7W7VDQ9</accession>
<sequence>MLSLPLTDDAELRALEPWQAPEFAAHVAAAREHLMEWLPWGTSAASDEGAAQLLQRYADAQARGEGRILGIWVGGKLMGGVLFRVWEQSRGMCELGVWLAPEAVGRGLVTRASRVMIEWAFRERGIHRVEWRCATGNARSSAVARRLGMTREGVLREAFPLHGVRHDVELWAILASEWPTRR</sequence>
<keyword evidence="2" id="KW-0808">Transferase</keyword>
<feature type="domain" description="N-acetyltransferase" evidence="1">
    <location>
        <begin position="25"/>
        <end position="171"/>
    </location>
</feature>
<keyword evidence="3" id="KW-1185">Reference proteome</keyword>
<reference evidence="2 3" key="1">
    <citation type="submission" date="2020-08" db="EMBL/GenBank/DDBJ databases">
        <title>Genomic Encyclopedia of Type Strains, Phase III (KMG-III): the genomes of soil and plant-associated and newly described type strains.</title>
        <authorList>
            <person name="Whitman W."/>
        </authorList>
    </citation>
    <scope>NUCLEOTIDE SEQUENCE [LARGE SCALE GENOMIC DNA]</scope>
    <source>
        <strain evidence="2 3">CECT 8960</strain>
    </source>
</reference>
<dbReference type="CDD" id="cd04301">
    <property type="entry name" value="NAT_SF"/>
    <property type="match status" value="1"/>
</dbReference>
<dbReference type="GO" id="GO:1990189">
    <property type="term" value="F:protein N-terminal-serine acetyltransferase activity"/>
    <property type="evidence" value="ECO:0007669"/>
    <property type="project" value="TreeGrafter"/>
</dbReference>
<dbReference type="Gene3D" id="3.40.630.30">
    <property type="match status" value="1"/>
</dbReference>
<dbReference type="Pfam" id="PF13302">
    <property type="entry name" value="Acetyltransf_3"/>
    <property type="match status" value="1"/>
</dbReference>
<dbReference type="AlphaFoldDB" id="A0A7W7VDQ9"/>
<dbReference type="PANTHER" id="PTHR43441:SF10">
    <property type="entry name" value="ACETYLTRANSFERASE"/>
    <property type="match status" value="1"/>
</dbReference>
<evidence type="ECO:0000259" key="1">
    <source>
        <dbReference type="PROSITE" id="PS51186"/>
    </source>
</evidence>
<dbReference type="PROSITE" id="PS51186">
    <property type="entry name" value="GNAT"/>
    <property type="match status" value="1"/>
</dbReference>
<evidence type="ECO:0000313" key="3">
    <source>
        <dbReference type="Proteomes" id="UP000520767"/>
    </source>
</evidence>
<name>A0A7W7VDQ9_9PSEU</name>
<dbReference type="RefSeq" id="WP_184810570.1">
    <property type="nucleotide sequence ID" value="NZ_JACHJQ010000003.1"/>
</dbReference>
<protein>
    <submittedName>
        <fullName evidence="2">RimJ/RimL family protein N-acetyltransferase</fullName>
    </submittedName>
</protein>
<dbReference type="InterPro" id="IPR051908">
    <property type="entry name" value="Ribosomal_N-acetyltransferase"/>
</dbReference>
<comment type="caution">
    <text evidence="2">The sequence shown here is derived from an EMBL/GenBank/DDBJ whole genome shotgun (WGS) entry which is preliminary data.</text>
</comment>
<gene>
    <name evidence="2" type="ORF">FHR82_002564</name>
</gene>
<dbReference type="InterPro" id="IPR016181">
    <property type="entry name" value="Acyl_CoA_acyltransferase"/>
</dbReference>
<dbReference type="EMBL" id="JACHJQ010000003">
    <property type="protein sequence ID" value="MBB4906344.1"/>
    <property type="molecule type" value="Genomic_DNA"/>
</dbReference>
<dbReference type="GO" id="GO:0005737">
    <property type="term" value="C:cytoplasm"/>
    <property type="evidence" value="ECO:0007669"/>
    <property type="project" value="TreeGrafter"/>
</dbReference>
<dbReference type="GO" id="GO:0008999">
    <property type="term" value="F:protein-N-terminal-alanine acetyltransferase activity"/>
    <property type="evidence" value="ECO:0007669"/>
    <property type="project" value="TreeGrafter"/>
</dbReference>
<organism evidence="2 3">
    <name type="scientific">Actinophytocola algeriensis</name>
    <dbReference type="NCBI Taxonomy" id="1768010"/>
    <lineage>
        <taxon>Bacteria</taxon>
        <taxon>Bacillati</taxon>
        <taxon>Actinomycetota</taxon>
        <taxon>Actinomycetes</taxon>
        <taxon>Pseudonocardiales</taxon>
        <taxon>Pseudonocardiaceae</taxon>
    </lineage>
</organism>
<proteinExistence type="predicted"/>
<dbReference type="InterPro" id="IPR000182">
    <property type="entry name" value="GNAT_dom"/>
</dbReference>
<dbReference type="PANTHER" id="PTHR43441">
    <property type="entry name" value="RIBOSOMAL-PROTEIN-SERINE ACETYLTRANSFERASE"/>
    <property type="match status" value="1"/>
</dbReference>